<feature type="binding site" evidence="3">
    <location>
        <position position="365"/>
    </location>
    <ligand>
        <name>L-tryptophan</name>
        <dbReference type="ChEBI" id="CHEBI:57912"/>
    </ligand>
</feature>
<dbReference type="SUPFAM" id="SSF51905">
    <property type="entry name" value="FAD/NAD(P)-binding domain"/>
    <property type="match status" value="1"/>
</dbReference>
<keyword evidence="3" id="KW-0285">Flavoprotein</keyword>
<keyword evidence="3" id="KW-0274">FAD</keyword>
<keyword evidence="3" id="KW-0547">Nucleotide-binding</keyword>
<organism evidence="4 5">
    <name type="scientific">Streptomyces triculaminicus</name>
    <dbReference type="NCBI Taxonomy" id="2816232"/>
    <lineage>
        <taxon>Bacteria</taxon>
        <taxon>Bacillati</taxon>
        <taxon>Actinomycetota</taxon>
        <taxon>Actinomycetes</taxon>
        <taxon>Kitasatosporales</taxon>
        <taxon>Streptomycetaceae</taxon>
        <taxon>Streptomyces</taxon>
    </lineage>
</organism>
<feature type="active site" evidence="2">
    <location>
        <position position="78"/>
    </location>
</feature>
<dbReference type="PIRSF" id="PIRSF011396">
    <property type="entry name" value="Trp_halogenase"/>
    <property type="match status" value="1"/>
</dbReference>
<dbReference type="GO" id="GO:0004497">
    <property type="term" value="F:monooxygenase activity"/>
    <property type="evidence" value="ECO:0007669"/>
    <property type="project" value="InterPro"/>
</dbReference>
<dbReference type="InterPro" id="IPR006905">
    <property type="entry name" value="Flavin_halogenase"/>
</dbReference>
<feature type="binding site" evidence="3">
    <location>
        <position position="78"/>
    </location>
    <ligand>
        <name>7-chloro-L-tryptophan</name>
        <dbReference type="ChEBI" id="CHEBI:58713"/>
    </ligand>
</feature>
<name>A0A939JQF5_9ACTN</name>
<sequence>MARPIRKIVIVGGGTAGWLSAAYLNRAFGGKVEITLVESARIGRIGVGEATVPTLRTTFAFLGMKEEDWMPRCNAAFKSAVRFNDWRKPRPDGSRHTYFHPFFTVPEPPVPSYEQPFHKRFGRGVSLAHFWLKQRLAGDPRVRATFGDAGMALQRLCELDKAPKPLPGTDAPDPGYRYAYHFDAALIAEYLRDLATGRGVRHLVADVKAVALDPRGHIEKVVTDTGAELHADLFLDCSGFRGLLINEALHEPFVSERDTLLCDSAIALPADHPGDGLRPYTTANARGDGWIWEIPLYHREGTGYVYSSRTTTPEKAEQELRDFLGPRAHDVPANHIRMRVGHNRRSWVNNCVAVGLSSCFVEPLESTTIALIEYQLALLVLHFPDSDLDERRVTRYNELMTSAFEDLRDFIVMHYCLTDRDDTEFWRAVREAPVPDSLAQKLTEYAQSVIIPDGSQLRLFETRSLWAILSGMEFGFTKAPPSVELMNDDAAWEMFEHIDKERDIYAAALPDHLAYLKVLHGAHGTRA</sequence>
<dbReference type="EMBL" id="JAFMOF010000003">
    <property type="protein sequence ID" value="MBO0655528.1"/>
    <property type="molecule type" value="Genomic_DNA"/>
</dbReference>
<gene>
    <name evidence="4" type="ORF">J1792_22930</name>
</gene>
<feature type="binding site" evidence="3">
    <location>
        <position position="369"/>
    </location>
    <ligand>
        <name>FAD</name>
        <dbReference type="ChEBI" id="CHEBI:57692"/>
    </ligand>
</feature>
<accession>A0A939JQF5</accession>
<dbReference type="RefSeq" id="WP_086573302.1">
    <property type="nucleotide sequence ID" value="NZ_JAFMOF010000003.1"/>
</dbReference>
<evidence type="ECO:0000256" key="3">
    <source>
        <dbReference type="PIRSR" id="PIRSR011396-2"/>
    </source>
</evidence>
<feature type="binding site" evidence="3">
    <location>
        <position position="207"/>
    </location>
    <ligand>
        <name>FAD</name>
        <dbReference type="ChEBI" id="CHEBI:57692"/>
    </ligand>
</feature>
<dbReference type="InterPro" id="IPR036188">
    <property type="entry name" value="FAD/NAD-bd_sf"/>
</dbReference>
<dbReference type="Pfam" id="PF04820">
    <property type="entry name" value="Trp_halogenase"/>
    <property type="match status" value="1"/>
</dbReference>
<dbReference type="PANTHER" id="PTHR43747:SF4">
    <property type="entry name" value="FLAVIN-DEPENDENT TRYPTOPHAN HALOGENASE"/>
    <property type="match status" value="1"/>
</dbReference>
<dbReference type="GO" id="GO:0000166">
    <property type="term" value="F:nucleotide binding"/>
    <property type="evidence" value="ECO:0007669"/>
    <property type="project" value="UniProtKB-KW"/>
</dbReference>
<comment type="caution">
    <text evidence="4">The sequence shown here is derived from an EMBL/GenBank/DDBJ whole genome shotgun (WGS) entry which is preliminary data.</text>
</comment>
<dbReference type="InterPro" id="IPR033856">
    <property type="entry name" value="Trp_halogen"/>
</dbReference>
<dbReference type="Proteomes" id="UP000664781">
    <property type="component" value="Unassembled WGS sequence"/>
</dbReference>
<protein>
    <submittedName>
        <fullName evidence="4">Tryptophan 7-halogenase</fullName>
    </submittedName>
</protein>
<dbReference type="PANTHER" id="PTHR43747">
    <property type="entry name" value="FAD-BINDING PROTEIN"/>
    <property type="match status" value="1"/>
</dbReference>
<dbReference type="Gene3D" id="3.50.50.60">
    <property type="entry name" value="FAD/NAD(P)-binding domain"/>
    <property type="match status" value="1"/>
</dbReference>
<keyword evidence="5" id="KW-1185">Reference proteome</keyword>
<evidence type="ECO:0000313" key="5">
    <source>
        <dbReference type="Proteomes" id="UP000664781"/>
    </source>
</evidence>
<dbReference type="InterPro" id="IPR050816">
    <property type="entry name" value="Flavin-dep_Halogenase_NPB"/>
</dbReference>
<evidence type="ECO:0000256" key="1">
    <source>
        <dbReference type="ARBA" id="ARBA00038396"/>
    </source>
</evidence>
<feature type="binding site" evidence="3">
    <location>
        <begin position="13"/>
        <end position="16"/>
    </location>
    <ligand>
        <name>FAD</name>
        <dbReference type="ChEBI" id="CHEBI:57692"/>
    </ligand>
</feature>
<evidence type="ECO:0000256" key="2">
    <source>
        <dbReference type="PIRSR" id="PIRSR011396-1"/>
    </source>
</evidence>
<comment type="similarity">
    <text evidence="1">Belongs to the flavin-dependent halogenase family. Bacterial tryptophan halogenase subfamily.</text>
</comment>
<reference evidence="4" key="1">
    <citation type="submission" date="2021-03" db="EMBL/GenBank/DDBJ databases">
        <title>Streptomyces strains.</title>
        <authorList>
            <person name="Lund M.B."/>
            <person name="Toerring T."/>
        </authorList>
    </citation>
    <scope>NUCLEOTIDE SEQUENCE</scope>
    <source>
        <strain evidence="4">JCM 4242</strain>
    </source>
</reference>
<evidence type="ECO:0000313" key="4">
    <source>
        <dbReference type="EMBL" id="MBO0655528.1"/>
    </source>
</evidence>
<proteinExistence type="inferred from homology"/>
<feature type="binding site" evidence="3">
    <location>
        <position position="356"/>
    </location>
    <ligand>
        <name>FAD</name>
        <dbReference type="ChEBI" id="CHEBI:57692"/>
    </ligand>
</feature>
<dbReference type="AlphaFoldDB" id="A0A939JQF5"/>